<organism evidence="11 12">
    <name type="scientific">Vagococcus vulneris</name>
    <dbReference type="NCBI Taxonomy" id="1977869"/>
    <lineage>
        <taxon>Bacteria</taxon>
        <taxon>Bacillati</taxon>
        <taxon>Bacillota</taxon>
        <taxon>Bacilli</taxon>
        <taxon>Lactobacillales</taxon>
        <taxon>Enterococcaceae</taxon>
        <taxon>Vagococcus</taxon>
    </lineage>
</organism>
<keyword evidence="4 10" id="KW-1003">Cell membrane</keyword>
<dbReference type="AlphaFoldDB" id="A0A429ZVF5"/>
<dbReference type="Gene3D" id="1.10.1200.120">
    <property type="entry name" value="Large-conductance mechanosensitive channel, MscL, domain 1"/>
    <property type="match status" value="1"/>
</dbReference>
<evidence type="ECO:0000313" key="11">
    <source>
        <dbReference type="EMBL" id="RST97609.1"/>
    </source>
</evidence>
<evidence type="ECO:0000256" key="3">
    <source>
        <dbReference type="ARBA" id="ARBA00022448"/>
    </source>
</evidence>
<dbReference type="PROSITE" id="PS01327">
    <property type="entry name" value="MSCL"/>
    <property type="match status" value="1"/>
</dbReference>
<dbReference type="NCBIfam" id="TIGR00220">
    <property type="entry name" value="mscL"/>
    <property type="match status" value="1"/>
</dbReference>
<dbReference type="SUPFAM" id="SSF81330">
    <property type="entry name" value="Gated mechanosensitive channel"/>
    <property type="match status" value="1"/>
</dbReference>
<keyword evidence="12" id="KW-1185">Reference proteome</keyword>
<feature type="transmembrane region" description="Helical" evidence="10">
    <location>
        <begin position="21"/>
        <end position="47"/>
    </location>
</feature>
<keyword evidence="7 10" id="KW-0406">Ion transport</keyword>
<dbReference type="PANTHER" id="PTHR30266:SF2">
    <property type="entry name" value="LARGE-CONDUCTANCE MECHANOSENSITIVE CHANNEL"/>
    <property type="match status" value="1"/>
</dbReference>
<comment type="similarity">
    <text evidence="2 10">Belongs to the MscL family.</text>
</comment>
<evidence type="ECO:0000256" key="6">
    <source>
        <dbReference type="ARBA" id="ARBA00022989"/>
    </source>
</evidence>
<evidence type="ECO:0000256" key="1">
    <source>
        <dbReference type="ARBA" id="ARBA00004651"/>
    </source>
</evidence>
<keyword evidence="3 10" id="KW-0813">Transport</keyword>
<comment type="caution">
    <text evidence="11">The sequence shown here is derived from an EMBL/GenBank/DDBJ whole genome shotgun (WGS) entry which is preliminary data.</text>
</comment>
<comment type="function">
    <text evidence="10">Channel that opens in response to stretch forces in the membrane lipid bilayer. May participate in the regulation of osmotic pressure changes within the cell.</text>
</comment>
<keyword evidence="8 10" id="KW-0472">Membrane</keyword>
<reference evidence="11 12" key="1">
    <citation type="submission" date="2017-05" db="EMBL/GenBank/DDBJ databases">
        <title>Vagococcus spp. assemblies.</title>
        <authorList>
            <person name="Gulvik C.A."/>
        </authorList>
    </citation>
    <scope>NUCLEOTIDE SEQUENCE [LARGE SCALE GENOMIC DNA]</scope>
    <source>
        <strain evidence="11 12">SS1995</strain>
    </source>
</reference>
<protein>
    <recommendedName>
        <fullName evidence="10">Large-conductance mechanosensitive channel</fullName>
    </recommendedName>
</protein>
<name>A0A429ZVF5_9ENTE</name>
<evidence type="ECO:0000256" key="9">
    <source>
        <dbReference type="ARBA" id="ARBA00023303"/>
    </source>
</evidence>
<evidence type="ECO:0000256" key="2">
    <source>
        <dbReference type="ARBA" id="ARBA00007254"/>
    </source>
</evidence>
<dbReference type="InterPro" id="IPR001185">
    <property type="entry name" value="MS_channel"/>
</dbReference>
<accession>A0A429ZVF5</accession>
<dbReference type="InterPro" id="IPR037673">
    <property type="entry name" value="MSC/AndL"/>
</dbReference>
<dbReference type="PANTHER" id="PTHR30266">
    <property type="entry name" value="MECHANOSENSITIVE CHANNEL MSCL"/>
    <property type="match status" value="1"/>
</dbReference>
<keyword evidence="9 10" id="KW-0407">Ion channel</keyword>
<dbReference type="EMBL" id="NGJS01000016">
    <property type="protein sequence ID" value="RST97609.1"/>
    <property type="molecule type" value="Genomic_DNA"/>
</dbReference>
<dbReference type="PRINTS" id="PR01264">
    <property type="entry name" value="MECHCHANNEL"/>
</dbReference>
<dbReference type="OrthoDB" id="9810350at2"/>
<dbReference type="GO" id="GO:0005886">
    <property type="term" value="C:plasma membrane"/>
    <property type="evidence" value="ECO:0007669"/>
    <property type="project" value="UniProtKB-SubCell"/>
</dbReference>
<evidence type="ECO:0000313" key="12">
    <source>
        <dbReference type="Proteomes" id="UP000287857"/>
    </source>
</evidence>
<keyword evidence="5 10" id="KW-0812">Transmembrane</keyword>
<evidence type="ECO:0000256" key="8">
    <source>
        <dbReference type="ARBA" id="ARBA00023136"/>
    </source>
</evidence>
<dbReference type="HAMAP" id="MF_00115">
    <property type="entry name" value="MscL"/>
    <property type="match status" value="1"/>
</dbReference>
<gene>
    <name evidence="10" type="primary">mscL</name>
    <name evidence="11" type="ORF">CBF37_09560</name>
</gene>
<evidence type="ECO:0000256" key="10">
    <source>
        <dbReference type="HAMAP-Rule" id="MF_00115"/>
    </source>
</evidence>
<keyword evidence="6 10" id="KW-1133">Transmembrane helix</keyword>
<feature type="transmembrane region" description="Helical" evidence="10">
    <location>
        <begin position="74"/>
        <end position="95"/>
    </location>
</feature>
<dbReference type="Proteomes" id="UP000287857">
    <property type="component" value="Unassembled WGS sequence"/>
</dbReference>
<dbReference type="InterPro" id="IPR036019">
    <property type="entry name" value="MscL_channel"/>
</dbReference>
<sequence length="152" mass="16759">MLKEFKEFIMRGNVLDLAVGVIIGGAFTSIVNALVNGIITPLIGLIIKLLTNHKDMKEATSGMVFNVNGIKFEYGTVISAIITFLITAFVLFLIVKAVNKAEAIIPSKEKEQEEEEAPKETTDSILADIRELLEKQEVDSRGNHSKPKDDNQ</sequence>
<dbReference type="GO" id="GO:0008381">
    <property type="term" value="F:mechanosensitive monoatomic ion channel activity"/>
    <property type="evidence" value="ECO:0007669"/>
    <property type="project" value="UniProtKB-UniRule"/>
</dbReference>
<dbReference type="RefSeq" id="WP_125984528.1">
    <property type="nucleotide sequence ID" value="NZ_NGJS01000016.1"/>
</dbReference>
<comment type="subcellular location">
    <subcellularLocation>
        <location evidence="1 10">Cell membrane</location>
        <topology evidence="1 10">Multi-pass membrane protein</topology>
    </subcellularLocation>
</comment>
<evidence type="ECO:0000256" key="5">
    <source>
        <dbReference type="ARBA" id="ARBA00022692"/>
    </source>
</evidence>
<proteinExistence type="inferred from homology"/>
<comment type="subunit">
    <text evidence="10">Homopentamer.</text>
</comment>
<evidence type="ECO:0000256" key="7">
    <source>
        <dbReference type="ARBA" id="ARBA00023065"/>
    </source>
</evidence>
<evidence type="ECO:0000256" key="4">
    <source>
        <dbReference type="ARBA" id="ARBA00022475"/>
    </source>
</evidence>
<dbReference type="Pfam" id="PF01741">
    <property type="entry name" value="MscL"/>
    <property type="match status" value="1"/>
</dbReference>
<dbReference type="InterPro" id="IPR019823">
    <property type="entry name" value="Mechanosensitive_channel_CS"/>
</dbReference>